<dbReference type="OrthoDB" id="361242at2759"/>
<dbReference type="Pfam" id="PF08743">
    <property type="entry name" value="Nse4_C"/>
    <property type="match status" value="1"/>
</dbReference>
<evidence type="ECO:0000256" key="8">
    <source>
        <dbReference type="SAM" id="MobiDB-lite"/>
    </source>
</evidence>
<evidence type="ECO:0000256" key="4">
    <source>
        <dbReference type="ARBA" id="ARBA00023172"/>
    </source>
</evidence>
<comment type="similarity">
    <text evidence="2 7">Belongs to the NSE4 family.</text>
</comment>
<comment type="subcellular location">
    <subcellularLocation>
        <location evidence="1 7">Nucleus</location>
    </subcellularLocation>
</comment>
<keyword evidence="4 7" id="KW-0233">DNA recombination</keyword>
<evidence type="ECO:0000256" key="3">
    <source>
        <dbReference type="ARBA" id="ARBA00022763"/>
    </source>
</evidence>
<dbReference type="InterPro" id="IPR029225">
    <property type="entry name" value="Nse4_Nse3-bd"/>
</dbReference>
<organism evidence="11 12">
    <name type="scientific">Rhizoclosmatium globosum</name>
    <dbReference type="NCBI Taxonomy" id="329046"/>
    <lineage>
        <taxon>Eukaryota</taxon>
        <taxon>Fungi</taxon>
        <taxon>Fungi incertae sedis</taxon>
        <taxon>Chytridiomycota</taxon>
        <taxon>Chytridiomycota incertae sedis</taxon>
        <taxon>Chytridiomycetes</taxon>
        <taxon>Chytridiales</taxon>
        <taxon>Chytriomycetaceae</taxon>
        <taxon>Rhizoclosmatium</taxon>
    </lineage>
</organism>
<dbReference type="GO" id="GO:0005634">
    <property type="term" value="C:nucleus"/>
    <property type="evidence" value="ECO:0007669"/>
    <property type="project" value="UniProtKB-SubCell"/>
</dbReference>
<dbReference type="InterPro" id="IPR027786">
    <property type="entry name" value="Nse4/EID"/>
</dbReference>
<dbReference type="GO" id="GO:0006281">
    <property type="term" value="P:DNA repair"/>
    <property type="evidence" value="ECO:0007669"/>
    <property type="project" value="UniProtKB-UniRule"/>
</dbReference>
<feature type="compositionally biased region" description="Acidic residues" evidence="8">
    <location>
        <begin position="66"/>
        <end position="102"/>
    </location>
</feature>
<accession>A0A1Y2C7U4</accession>
<dbReference type="Pfam" id="PF15412">
    <property type="entry name" value="Nse4-Nse3_bdg"/>
    <property type="match status" value="1"/>
</dbReference>
<dbReference type="EMBL" id="MCGO01000026">
    <property type="protein sequence ID" value="ORY43103.1"/>
    <property type="molecule type" value="Genomic_DNA"/>
</dbReference>
<feature type="compositionally biased region" description="Basic residues" evidence="8">
    <location>
        <begin position="46"/>
        <end position="62"/>
    </location>
</feature>
<dbReference type="GO" id="GO:0006310">
    <property type="term" value="P:DNA recombination"/>
    <property type="evidence" value="ECO:0007669"/>
    <property type="project" value="UniProtKB-UniRule"/>
</dbReference>
<evidence type="ECO:0000313" key="12">
    <source>
        <dbReference type="Proteomes" id="UP000193642"/>
    </source>
</evidence>
<evidence type="ECO:0000256" key="2">
    <source>
        <dbReference type="ARBA" id="ARBA00008997"/>
    </source>
</evidence>
<comment type="caution">
    <text evidence="11">The sequence shown here is derived from an EMBL/GenBank/DDBJ whole genome shotgun (WGS) entry which is preliminary data.</text>
</comment>
<feature type="region of interest" description="Disordered" evidence="8">
    <location>
        <begin position="1"/>
        <end position="113"/>
    </location>
</feature>
<evidence type="ECO:0000256" key="7">
    <source>
        <dbReference type="RuleBase" id="RU365071"/>
    </source>
</evidence>
<name>A0A1Y2C7U4_9FUNG</name>
<dbReference type="InterPro" id="IPR014854">
    <property type="entry name" value="Nse4_C"/>
</dbReference>
<sequence>MARKPVEGMLSSSDGDEREDDHDQSDVESSEDEHANATQRLQAKQAKLKAKAKAKRRIKKRRTNDDMDQDDDDSDADSAEDDNEDNEDNDDDEDDDDEEDEAELRQPQTLEEMRKLRRDYRELQQEMEDNKAEWVKQNSDGLIIALTKANSLFDRVTTTQEAYLDSRILTAAANLSVVKVNNMKLSGRSLDVSDFLRRVKRKLTPNSGRQNADDDDAVLDWTAMKSQVSNCGFAAPALEFLYGPLAVEPKAKREIKRNTTRLTKDPALLKKPQQLKEEDIQKAENETSKVVAAIMKVLQKKGNINFFEFVINPTSFSQSVENIFYVSFLIRDGHVAIDIDIEDGQPILCVVPPGERDDDGADGGGKKPQKQHVIELTYETWRDIIKTYHIKETVIPTRPKEGRPAGAKNDGKWYG</sequence>
<evidence type="ECO:0000259" key="10">
    <source>
        <dbReference type="Pfam" id="PF15412"/>
    </source>
</evidence>
<keyword evidence="5 7" id="KW-0234">DNA repair</keyword>
<evidence type="ECO:0000256" key="6">
    <source>
        <dbReference type="ARBA" id="ARBA00023242"/>
    </source>
</evidence>
<dbReference type="PANTHER" id="PTHR16140">
    <property type="entry name" value="NON-STRUCTURAL MAINTENANCE OF CHROMOSOMES ELEMENT 4"/>
    <property type="match status" value="1"/>
</dbReference>
<keyword evidence="6 7" id="KW-0539">Nucleus</keyword>
<feature type="compositionally biased region" description="Acidic residues" evidence="8">
    <location>
        <begin position="14"/>
        <end position="31"/>
    </location>
</feature>
<dbReference type="AlphaFoldDB" id="A0A1Y2C7U4"/>
<feature type="region of interest" description="Disordered" evidence="8">
    <location>
        <begin position="396"/>
        <end position="415"/>
    </location>
</feature>
<feature type="domain" description="Nse4/EID protein Nse3/MAGE-binding" evidence="10">
    <location>
        <begin position="165"/>
        <end position="216"/>
    </location>
</feature>
<dbReference type="Proteomes" id="UP000193642">
    <property type="component" value="Unassembled WGS sequence"/>
</dbReference>
<dbReference type="GO" id="GO:0030915">
    <property type="term" value="C:Smc5-Smc6 complex"/>
    <property type="evidence" value="ECO:0007669"/>
    <property type="project" value="UniProtKB-UniRule"/>
</dbReference>
<comment type="function">
    <text evidence="7">Component of the SMC5-SMC6 complex, that promotes sister chromatid alignment after DNA damage and facilitates double-stranded DNA breaks (DSBs) repair via homologous recombination between sister chromatids.</text>
</comment>
<evidence type="ECO:0000256" key="1">
    <source>
        <dbReference type="ARBA" id="ARBA00004123"/>
    </source>
</evidence>
<evidence type="ECO:0000256" key="5">
    <source>
        <dbReference type="ARBA" id="ARBA00023204"/>
    </source>
</evidence>
<proteinExistence type="inferred from homology"/>
<comment type="subunit">
    <text evidence="7">Component of the SMC5-SMC6 complex.</text>
</comment>
<evidence type="ECO:0000313" key="11">
    <source>
        <dbReference type="EMBL" id="ORY43103.1"/>
    </source>
</evidence>
<keyword evidence="3 7" id="KW-0227">DNA damage</keyword>
<gene>
    <name evidence="11" type="ORF">BCR33DRAFT_717838</name>
</gene>
<protein>
    <recommendedName>
        <fullName evidence="7">Non-structural maintenance of chromosomes element 4</fullName>
    </recommendedName>
</protein>
<dbReference type="STRING" id="329046.A0A1Y2C7U4"/>
<evidence type="ECO:0000259" key="9">
    <source>
        <dbReference type="Pfam" id="PF08743"/>
    </source>
</evidence>
<dbReference type="PANTHER" id="PTHR16140:SF0">
    <property type="entry name" value="NON-STRUCTURAL MAINTENANCE OF CHROMOSOMES ELEMENT 4"/>
    <property type="match status" value="1"/>
</dbReference>
<keyword evidence="12" id="KW-1185">Reference proteome</keyword>
<feature type="domain" description="Non-structural maintenance of chromosome element 4 C-terminal" evidence="9">
    <location>
        <begin position="304"/>
        <end position="395"/>
    </location>
</feature>
<reference evidence="11 12" key="1">
    <citation type="submission" date="2016-07" db="EMBL/GenBank/DDBJ databases">
        <title>Pervasive Adenine N6-methylation of Active Genes in Fungi.</title>
        <authorList>
            <consortium name="DOE Joint Genome Institute"/>
            <person name="Mondo S.J."/>
            <person name="Dannebaum R.O."/>
            <person name="Kuo R.C."/>
            <person name="Labutti K."/>
            <person name="Haridas S."/>
            <person name="Kuo A."/>
            <person name="Salamov A."/>
            <person name="Ahrendt S.R."/>
            <person name="Lipzen A."/>
            <person name="Sullivan W."/>
            <person name="Andreopoulos W.B."/>
            <person name="Clum A."/>
            <person name="Lindquist E."/>
            <person name="Daum C."/>
            <person name="Ramamoorthy G.K."/>
            <person name="Gryganskyi A."/>
            <person name="Culley D."/>
            <person name="Magnuson J.K."/>
            <person name="James T.Y."/>
            <person name="O'Malley M.A."/>
            <person name="Stajich J.E."/>
            <person name="Spatafora J.W."/>
            <person name="Visel A."/>
            <person name="Grigoriev I.V."/>
        </authorList>
    </citation>
    <scope>NUCLEOTIDE SEQUENCE [LARGE SCALE GENOMIC DNA]</scope>
    <source>
        <strain evidence="11 12">JEL800</strain>
    </source>
</reference>